<reference evidence="3" key="1">
    <citation type="journal article" date="2019" name="Int. J. Syst. Evol. Microbiol.">
        <title>The Global Catalogue of Microorganisms (GCM) 10K type strain sequencing project: providing services to taxonomists for standard genome sequencing and annotation.</title>
        <authorList>
            <consortium name="The Broad Institute Genomics Platform"/>
            <consortium name="The Broad Institute Genome Sequencing Center for Infectious Disease"/>
            <person name="Wu L."/>
            <person name="Ma J."/>
        </authorList>
    </citation>
    <scope>NUCLEOTIDE SEQUENCE [LARGE SCALE GENOMIC DNA]</scope>
    <source>
        <strain evidence="3">NBRC 106348</strain>
    </source>
</reference>
<comment type="caution">
    <text evidence="2">The sequence shown here is derived from an EMBL/GenBank/DDBJ whole genome shotgun (WGS) entry which is preliminary data.</text>
</comment>
<feature type="compositionally biased region" description="Low complexity" evidence="1">
    <location>
        <begin position="62"/>
        <end position="72"/>
    </location>
</feature>
<dbReference type="EMBL" id="BSUK01000001">
    <property type="protein sequence ID" value="GMA23365.1"/>
    <property type="molecule type" value="Genomic_DNA"/>
</dbReference>
<keyword evidence="3" id="KW-1185">Reference proteome</keyword>
<proteinExistence type="predicted"/>
<protein>
    <submittedName>
        <fullName evidence="2">Uncharacterized protein</fullName>
    </submittedName>
</protein>
<evidence type="ECO:0000313" key="3">
    <source>
        <dbReference type="Proteomes" id="UP001157091"/>
    </source>
</evidence>
<sequence length="135" mass="13965">MRSAIIRRSADGWSAGSTRAKTLVSPATKVARATPPTERHAVFGESTMRRPARSAGTRRARPAAARPARDIANGPTTLSVAKPPTSTVVSTATTIAADAHGVFMATTIATPASRNGRARVHRSAGGVTRAATPRV</sequence>
<name>A0ABQ6HXX8_9MICO</name>
<gene>
    <name evidence="2" type="ORF">GCM10025864_11240</name>
</gene>
<feature type="region of interest" description="Disordered" evidence="1">
    <location>
        <begin position="1"/>
        <end position="86"/>
    </location>
</feature>
<accession>A0ABQ6HXX8</accession>
<feature type="region of interest" description="Disordered" evidence="1">
    <location>
        <begin position="113"/>
        <end position="135"/>
    </location>
</feature>
<evidence type="ECO:0000313" key="2">
    <source>
        <dbReference type="EMBL" id="GMA23365.1"/>
    </source>
</evidence>
<dbReference type="Proteomes" id="UP001157091">
    <property type="component" value="Unassembled WGS sequence"/>
</dbReference>
<organism evidence="2 3">
    <name type="scientific">Luteimicrobium album</name>
    <dbReference type="NCBI Taxonomy" id="1054550"/>
    <lineage>
        <taxon>Bacteria</taxon>
        <taxon>Bacillati</taxon>
        <taxon>Actinomycetota</taxon>
        <taxon>Actinomycetes</taxon>
        <taxon>Micrococcales</taxon>
        <taxon>Luteimicrobium</taxon>
    </lineage>
</organism>
<evidence type="ECO:0000256" key="1">
    <source>
        <dbReference type="SAM" id="MobiDB-lite"/>
    </source>
</evidence>
<feature type="compositionally biased region" description="Basic residues" evidence="1">
    <location>
        <begin position="50"/>
        <end position="61"/>
    </location>
</feature>